<sequence length="83" mass="9297">MLHRYWFRLSSTSTPSVLNIGCGITAYDVDDAKSLLREKIFSVFGARDILEVIADVDVNTLDQGHVIPNMSTPSNRGVWFPQL</sequence>
<organism evidence="1 2">
    <name type="scientific">Dyella koreensis</name>
    <dbReference type="NCBI Taxonomy" id="311235"/>
    <lineage>
        <taxon>Bacteria</taxon>
        <taxon>Pseudomonadati</taxon>
        <taxon>Pseudomonadota</taxon>
        <taxon>Gammaproteobacteria</taxon>
        <taxon>Lysobacterales</taxon>
        <taxon>Rhodanobacteraceae</taxon>
        <taxon>Dyella</taxon>
    </lineage>
</organism>
<name>A0ABW8K5W4_9GAMM</name>
<dbReference type="EMBL" id="JADIKD010000011">
    <property type="protein sequence ID" value="MFK2918279.1"/>
    <property type="molecule type" value="Genomic_DNA"/>
</dbReference>
<evidence type="ECO:0000313" key="1">
    <source>
        <dbReference type="EMBL" id="MFK2918279.1"/>
    </source>
</evidence>
<keyword evidence="2" id="KW-1185">Reference proteome</keyword>
<gene>
    <name evidence="1" type="ORF">ISS97_13485</name>
</gene>
<comment type="caution">
    <text evidence="1">The sequence shown here is derived from an EMBL/GenBank/DDBJ whole genome shotgun (WGS) entry which is preliminary data.</text>
</comment>
<accession>A0ABW8K5W4</accession>
<reference evidence="1 2" key="1">
    <citation type="submission" date="2020-10" db="EMBL/GenBank/DDBJ databases">
        <title>Phylogeny of dyella-like bacteria.</title>
        <authorList>
            <person name="Fu J."/>
        </authorList>
    </citation>
    <scope>NUCLEOTIDE SEQUENCE [LARGE SCALE GENOMIC DNA]</scope>
    <source>
        <strain evidence="1 2">BB4</strain>
    </source>
</reference>
<protein>
    <submittedName>
        <fullName evidence="1">Uncharacterized protein</fullName>
    </submittedName>
</protein>
<evidence type="ECO:0000313" key="2">
    <source>
        <dbReference type="Proteomes" id="UP001620408"/>
    </source>
</evidence>
<dbReference type="Proteomes" id="UP001620408">
    <property type="component" value="Unassembled WGS sequence"/>
</dbReference>
<dbReference type="RefSeq" id="WP_379984028.1">
    <property type="nucleotide sequence ID" value="NZ_JADIKD010000011.1"/>
</dbReference>
<proteinExistence type="predicted"/>